<accession>A0A6B9UDS4</accession>
<organism evidence="3">
    <name type="scientific">Caulerpa sertularioides f. longipes</name>
    <dbReference type="NCBI Taxonomy" id="148953"/>
    <lineage>
        <taxon>Eukaryota</taxon>
        <taxon>Viridiplantae</taxon>
        <taxon>Chlorophyta</taxon>
        <taxon>core chlorophytes</taxon>
        <taxon>Ulvophyceae</taxon>
        <taxon>TCBD clade</taxon>
        <taxon>Bryopsidales</taxon>
        <taxon>Halimedineae</taxon>
        <taxon>Caulerpaceae</taxon>
        <taxon>Caulerpa</taxon>
    </lineage>
</organism>
<geneLocation type="chloroplast" evidence="3"/>
<dbReference type="EMBL" id="MK792750">
    <property type="protein sequence ID" value="QHN60219.1"/>
    <property type="molecule type" value="Genomic_DNA"/>
</dbReference>
<evidence type="ECO:0000256" key="1">
    <source>
        <dbReference type="ARBA" id="ARBA00009846"/>
    </source>
</evidence>
<protein>
    <submittedName>
        <fullName evidence="3">Hypothetical chloroplast RF20</fullName>
    </submittedName>
</protein>
<keyword evidence="2" id="KW-0472">Membrane</keyword>
<gene>
    <name evidence="3" type="primary">ycf20</name>
</gene>
<keyword evidence="2" id="KW-0812">Transmembrane</keyword>
<sequence>MRLWFFFIKFKKILNLKKRKYLFSFFQSSCSFYFGLICGNLFGTFLVFLRTLMSNWDGLILLFLILFFEFLNIQTIKISNEKNQFALRRARVIIIIQNIQLGLLLGFFIDAFKVGS</sequence>
<feature type="transmembrane region" description="Helical" evidence="2">
    <location>
        <begin position="92"/>
        <end position="112"/>
    </location>
</feature>
<dbReference type="Pfam" id="PF04483">
    <property type="entry name" value="DUF565"/>
    <property type="match status" value="1"/>
</dbReference>
<name>A0A6B9UDS4_9CHLO</name>
<keyword evidence="3" id="KW-0150">Chloroplast</keyword>
<comment type="similarity">
    <text evidence="1">Belongs to the ycf20 family.</text>
</comment>
<evidence type="ECO:0000313" key="3">
    <source>
        <dbReference type="EMBL" id="QHN60219.1"/>
    </source>
</evidence>
<proteinExistence type="inferred from homology"/>
<dbReference type="InterPro" id="IPR007572">
    <property type="entry name" value="Uncharacterised_Ycf20"/>
</dbReference>
<feature type="transmembrane region" description="Helical" evidence="2">
    <location>
        <begin position="21"/>
        <end position="48"/>
    </location>
</feature>
<evidence type="ECO:0000256" key="2">
    <source>
        <dbReference type="SAM" id="Phobius"/>
    </source>
</evidence>
<keyword evidence="2" id="KW-1133">Transmembrane helix</keyword>
<reference evidence="3" key="1">
    <citation type="journal article" date="2019" name="Mitochondrial DNA Part B Resour">
        <title>Complete chloroplast genome of green alga Caulerpa sertularioides f. longipes (J.Agardh) Collins, 1909.</title>
        <authorList>
            <person name="Wang R."/>
            <person name="Liu H."/>
            <person name="Wang Y."/>
            <person name="Ke H."/>
            <person name="Fan J."/>
            <person name="Chen F."/>
            <person name="Tan W."/>
        </authorList>
    </citation>
    <scope>NUCLEOTIDE SEQUENCE</scope>
</reference>
<feature type="transmembrane region" description="Helical" evidence="2">
    <location>
        <begin position="54"/>
        <end position="71"/>
    </location>
</feature>
<keyword evidence="3" id="KW-0934">Plastid</keyword>
<dbReference type="AlphaFoldDB" id="A0A6B9UDS4"/>